<gene>
    <name evidence="1" type="ORF">BJP34_35645</name>
</gene>
<proteinExistence type="predicted"/>
<evidence type="ECO:0000313" key="2">
    <source>
        <dbReference type="Proteomes" id="UP000177870"/>
    </source>
</evidence>
<protein>
    <submittedName>
        <fullName evidence="1">Uncharacterized protein</fullName>
    </submittedName>
</protein>
<reference evidence="2" key="1">
    <citation type="submission" date="2016-10" db="EMBL/GenBank/DDBJ databases">
        <title>Comparative genomics uncovers the prolific and rare metabolic potential of the cyanobacterial genus Moorea.</title>
        <authorList>
            <person name="Leao T."/>
            <person name="Castelao G."/>
            <person name="Korobeynikov A."/>
            <person name="Monroe E.A."/>
            <person name="Podell S."/>
            <person name="Glukhov E."/>
            <person name="Allen E."/>
            <person name="Gerwick W.H."/>
            <person name="Gerwick L."/>
        </authorList>
    </citation>
    <scope>NUCLEOTIDE SEQUENCE [LARGE SCALE GENOMIC DNA]</scope>
    <source>
        <strain evidence="2">PAL-8-15-08-1</strain>
        <plasmid evidence="2">unnamed</plasmid>
    </source>
</reference>
<dbReference type="EMBL" id="CP017600">
    <property type="protein sequence ID" value="AOX04716.1"/>
    <property type="molecule type" value="Genomic_DNA"/>
</dbReference>
<evidence type="ECO:0000313" key="1">
    <source>
        <dbReference type="EMBL" id="AOX04716.1"/>
    </source>
</evidence>
<keyword evidence="1" id="KW-0614">Plasmid</keyword>
<organism evidence="1 2">
    <name type="scientific">Moorena producens PAL-8-15-08-1</name>
    <dbReference type="NCBI Taxonomy" id="1458985"/>
    <lineage>
        <taxon>Bacteria</taxon>
        <taxon>Bacillati</taxon>
        <taxon>Cyanobacteriota</taxon>
        <taxon>Cyanophyceae</taxon>
        <taxon>Coleofasciculales</taxon>
        <taxon>Coleofasciculaceae</taxon>
        <taxon>Moorena</taxon>
    </lineage>
</organism>
<accession>A0A1D8U4U4</accession>
<geneLocation type="plasmid" evidence="1 2">
    <name>unnamed</name>
</geneLocation>
<name>A0A1D8U4U4_9CYAN</name>
<sequence length="226" mass="25733">MKKRSLSWFWRERSQDLDIIDFAMRYICYQKIPSLLSCSNPAVGAIAVTYLHGTNSPSDDCQLLKYRKKLKLEEWDTIYFVNFFPEESVRGLLEKGTCVYVSTSVVEEYPGILATQTNESFQVEIVKLVDGELIRSDRTNGFDQLFFARKAPELLGSCRRSRSKHKYMLDQGINEYFNDGIDAVLKRVDFEGGIRAYADLIESIIGGGNCFVPSVFVGTVGFMHSK</sequence>
<dbReference type="AlphaFoldDB" id="A0A1D8U4U4"/>
<dbReference type="Proteomes" id="UP000177870">
    <property type="component" value="Plasmid unnamed"/>
</dbReference>
<dbReference type="KEGG" id="mpro:BJP34_35645"/>